<dbReference type="CDD" id="cd00332">
    <property type="entry name" value="PAL-HAL"/>
    <property type="match status" value="1"/>
</dbReference>
<sequence>MDLSARVTLAQFCAALKSHAPLELPETIRQRIIDARGPVEELAASDTPVYGLNTGLGGNLAHRIPPEDIPAFQQQLVDGRSVATGPALPEITGRAMLLARLLSAAAGRSGLSLETVEHMLAVYNAGLAPVVPEFGSIGAADLTVNAVWANALLGHGQLWHKGARLPASEALAQAATSAPPLQPKDALALCNTGAFSTARAALALHAARQGLDMAKAAVLLSYAGYGANRTILREDINALRPAPGQQQAATWFRTRLEGCEDTPRRVQESLSFRLVATVTGAAEDALTRAIAIWEDEANAGADSPSVLDGGEMASTGHYHAPALALALEGVSLAMAMTAHASLQRTQKLMNPELSGLPKYLSPIGGASAGMVPMQKTCASLLAEIRRHAMPVVFDPAPVSDTVEDVAALTPLAAAKLIDQMRAFHLLAGTEAMAAAQAIDLRAPERLSPVVKTLHSAIRADVAMLQQDRPLGQDIERAAETLRHIAPGL</sequence>
<dbReference type="InterPro" id="IPR008948">
    <property type="entry name" value="L-Aspartase-like"/>
</dbReference>
<organism evidence="1 2">
    <name type="scientific">Roseovarius faecimaris</name>
    <dbReference type="NCBI Taxonomy" id="2494550"/>
    <lineage>
        <taxon>Bacteria</taxon>
        <taxon>Pseudomonadati</taxon>
        <taxon>Pseudomonadota</taxon>
        <taxon>Alphaproteobacteria</taxon>
        <taxon>Rhodobacterales</taxon>
        <taxon>Roseobacteraceae</taxon>
        <taxon>Roseovarius</taxon>
    </lineage>
</organism>
<dbReference type="GO" id="GO:0016841">
    <property type="term" value="F:ammonia-lyase activity"/>
    <property type="evidence" value="ECO:0007669"/>
    <property type="project" value="UniProtKB-ARBA"/>
</dbReference>
<dbReference type="KEGG" id="rom:EI983_00620"/>
<accession>A0A6I6IKQ6</accession>
<dbReference type="OrthoDB" id="7285062at2"/>
<keyword evidence="2" id="KW-1185">Reference proteome</keyword>
<evidence type="ECO:0000313" key="1">
    <source>
        <dbReference type="EMBL" id="QGX96862.1"/>
    </source>
</evidence>
<dbReference type="EMBL" id="CP034348">
    <property type="protein sequence ID" value="QGX96862.1"/>
    <property type="molecule type" value="Genomic_DNA"/>
</dbReference>
<proteinExistence type="predicted"/>
<dbReference type="SUPFAM" id="SSF48557">
    <property type="entry name" value="L-aspartase-like"/>
    <property type="match status" value="1"/>
</dbReference>
<dbReference type="PANTHER" id="PTHR10362">
    <property type="entry name" value="HISTIDINE AMMONIA-LYASE"/>
    <property type="match status" value="1"/>
</dbReference>
<dbReference type="Gene3D" id="1.20.200.10">
    <property type="entry name" value="Fumarase/aspartase (Central domain)"/>
    <property type="match status" value="1"/>
</dbReference>
<gene>
    <name evidence="1" type="ORF">EI983_00620</name>
</gene>
<dbReference type="RefSeq" id="WP_157705309.1">
    <property type="nucleotide sequence ID" value="NZ_CP034348.1"/>
</dbReference>
<keyword evidence="1" id="KW-0456">Lyase</keyword>
<protein>
    <submittedName>
        <fullName evidence="1">Histidine ammonia-lyase</fullName>
    </submittedName>
</protein>
<dbReference type="Gene3D" id="1.10.275.10">
    <property type="entry name" value="Fumarase/aspartase (N-terminal domain)"/>
    <property type="match status" value="1"/>
</dbReference>
<dbReference type="AlphaFoldDB" id="A0A6I6IKQ6"/>
<dbReference type="InterPro" id="IPR001106">
    <property type="entry name" value="Aromatic_Lyase"/>
</dbReference>
<dbReference type="InterPro" id="IPR024083">
    <property type="entry name" value="Fumarase/histidase_N"/>
</dbReference>
<reference evidence="2" key="1">
    <citation type="submission" date="2018-12" db="EMBL/GenBank/DDBJ databases">
        <title>Complete genome sequence of Roseovarius sp. MME-070.</title>
        <authorList>
            <person name="Nam Y.-D."/>
            <person name="Kang J."/>
            <person name="Chung W.-H."/>
            <person name="Park Y.S."/>
        </authorList>
    </citation>
    <scope>NUCLEOTIDE SEQUENCE [LARGE SCALE GENOMIC DNA]</scope>
    <source>
        <strain evidence="2">MME-070</strain>
    </source>
</reference>
<evidence type="ECO:0000313" key="2">
    <source>
        <dbReference type="Proteomes" id="UP000428330"/>
    </source>
</evidence>
<dbReference type="Proteomes" id="UP000428330">
    <property type="component" value="Chromosome"/>
</dbReference>
<name>A0A6I6IKQ6_9RHOB</name>
<dbReference type="Pfam" id="PF00221">
    <property type="entry name" value="Lyase_aromatic"/>
    <property type="match status" value="1"/>
</dbReference>